<gene>
    <name evidence="1" type="ORF">CDL15_Pgr025641</name>
</gene>
<sequence>MLWGCVLTRELEQRRRSIGLVGEEILAQDALQVQFLPLRPFYRGEIAAWRIQNGEKLRYGRSTETVREGGCSGSSKLLMVEGEEEARIEAICSRDSARSVLVFNRLMQAALRQRLSSKVSSLSLQSRIDR</sequence>
<proteinExistence type="predicted"/>
<dbReference type="AlphaFoldDB" id="A0A218WCI5"/>
<accession>A0A218WCI5</accession>
<dbReference type="Proteomes" id="UP000197138">
    <property type="component" value="Unassembled WGS sequence"/>
</dbReference>
<evidence type="ECO:0000313" key="1">
    <source>
        <dbReference type="EMBL" id="OWM69792.1"/>
    </source>
</evidence>
<dbReference type="EMBL" id="MTKT01004810">
    <property type="protein sequence ID" value="OWM69792.1"/>
    <property type="molecule type" value="Genomic_DNA"/>
</dbReference>
<protein>
    <submittedName>
        <fullName evidence="1">Uncharacterized protein</fullName>
    </submittedName>
</protein>
<organism evidence="1 2">
    <name type="scientific">Punica granatum</name>
    <name type="common">Pomegranate</name>
    <dbReference type="NCBI Taxonomy" id="22663"/>
    <lineage>
        <taxon>Eukaryota</taxon>
        <taxon>Viridiplantae</taxon>
        <taxon>Streptophyta</taxon>
        <taxon>Embryophyta</taxon>
        <taxon>Tracheophyta</taxon>
        <taxon>Spermatophyta</taxon>
        <taxon>Magnoliopsida</taxon>
        <taxon>eudicotyledons</taxon>
        <taxon>Gunneridae</taxon>
        <taxon>Pentapetalae</taxon>
        <taxon>rosids</taxon>
        <taxon>malvids</taxon>
        <taxon>Myrtales</taxon>
        <taxon>Lythraceae</taxon>
        <taxon>Punica</taxon>
    </lineage>
</organism>
<name>A0A218WCI5_PUNGR</name>
<evidence type="ECO:0000313" key="2">
    <source>
        <dbReference type="Proteomes" id="UP000197138"/>
    </source>
</evidence>
<comment type="caution">
    <text evidence="1">The sequence shown here is derived from an EMBL/GenBank/DDBJ whole genome shotgun (WGS) entry which is preliminary data.</text>
</comment>
<reference evidence="2" key="1">
    <citation type="journal article" date="2017" name="Plant J.">
        <title>The pomegranate (Punica granatum L.) genome and the genomics of punicalagin biosynthesis.</title>
        <authorList>
            <person name="Qin G."/>
            <person name="Xu C."/>
            <person name="Ming R."/>
            <person name="Tang H."/>
            <person name="Guyot R."/>
            <person name="Kramer E.M."/>
            <person name="Hu Y."/>
            <person name="Yi X."/>
            <person name="Qi Y."/>
            <person name="Xu X."/>
            <person name="Gao Z."/>
            <person name="Pan H."/>
            <person name="Jian J."/>
            <person name="Tian Y."/>
            <person name="Yue Z."/>
            <person name="Xu Y."/>
        </authorList>
    </citation>
    <scope>NUCLEOTIDE SEQUENCE [LARGE SCALE GENOMIC DNA]</scope>
    <source>
        <strain evidence="2">cv. Dabenzi</strain>
    </source>
</reference>